<dbReference type="PANTHER" id="PTHR33751:SF9">
    <property type="entry name" value="CYTOCHROME C4"/>
    <property type="match status" value="1"/>
</dbReference>
<dbReference type="Gene3D" id="1.10.760.10">
    <property type="entry name" value="Cytochrome c-like domain"/>
    <property type="match status" value="1"/>
</dbReference>
<dbReference type="SUPFAM" id="SSF46626">
    <property type="entry name" value="Cytochrome c"/>
    <property type="match status" value="1"/>
</dbReference>
<name>A0A4V5NUA5_9GAMM</name>
<dbReference type="RefSeq" id="WP_136735644.1">
    <property type="nucleotide sequence ID" value="NZ_SWDB01000018.1"/>
</dbReference>
<evidence type="ECO:0000256" key="4">
    <source>
        <dbReference type="ARBA" id="ARBA00022982"/>
    </source>
</evidence>
<sequence>MTAPDIGVIRRLLCISVGVLIYLHAISKAFATEADEIAATLPPITEQAESSYLVDESNNSITDESKAAVTSKVHLTPAQRLRKQRRLNAQIQFCSPCHGINGVSHQALYPDLAGKSQQYLLSKLKAYKSKRTRSPIMNGMVAPLQEDDLRALADYYAQQSQPDTELLVNEAVESMDLANNDNLTSPEENNTEINP</sequence>
<evidence type="ECO:0000256" key="2">
    <source>
        <dbReference type="ARBA" id="ARBA00022617"/>
    </source>
</evidence>
<dbReference type="InterPro" id="IPR036909">
    <property type="entry name" value="Cyt_c-like_dom_sf"/>
</dbReference>
<evidence type="ECO:0000313" key="8">
    <source>
        <dbReference type="EMBL" id="TKB45575.1"/>
    </source>
</evidence>
<dbReference type="Pfam" id="PF00034">
    <property type="entry name" value="Cytochrom_C"/>
    <property type="match status" value="1"/>
</dbReference>
<keyword evidence="5 6" id="KW-0408">Iron</keyword>
<dbReference type="OrthoDB" id="6402810at2"/>
<dbReference type="EMBL" id="SWDB01000018">
    <property type="protein sequence ID" value="TKB45575.1"/>
    <property type="molecule type" value="Genomic_DNA"/>
</dbReference>
<dbReference type="InterPro" id="IPR009056">
    <property type="entry name" value="Cyt_c-like_dom"/>
</dbReference>
<protein>
    <recommendedName>
        <fullName evidence="7">Cytochrome c domain-containing protein</fullName>
    </recommendedName>
</protein>
<keyword evidence="9" id="KW-1185">Reference proteome</keyword>
<proteinExistence type="predicted"/>
<evidence type="ECO:0000256" key="3">
    <source>
        <dbReference type="ARBA" id="ARBA00022723"/>
    </source>
</evidence>
<evidence type="ECO:0000259" key="7">
    <source>
        <dbReference type="PROSITE" id="PS51007"/>
    </source>
</evidence>
<accession>A0A4V5NUA5</accession>
<keyword evidence="4" id="KW-0249">Electron transport</keyword>
<reference evidence="8 9" key="1">
    <citation type="submission" date="2019-04" db="EMBL/GenBank/DDBJ databases">
        <title>Thalassotalea guangxiensis sp. nov., isolated from sediment of the coastal wetland.</title>
        <authorList>
            <person name="Zheng S."/>
            <person name="Zhang D."/>
        </authorList>
    </citation>
    <scope>NUCLEOTIDE SEQUENCE [LARGE SCALE GENOMIC DNA]</scope>
    <source>
        <strain evidence="8 9">ZS-4</strain>
    </source>
</reference>
<feature type="domain" description="Cytochrome c" evidence="7">
    <location>
        <begin position="78"/>
        <end position="160"/>
    </location>
</feature>
<comment type="caution">
    <text evidence="8">The sequence shown here is derived from an EMBL/GenBank/DDBJ whole genome shotgun (WGS) entry which is preliminary data.</text>
</comment>
<dbReference type="Proteomes" id="UP000307999">
    <property type="component" value="Unassembled WGS sequence"/>
</dbReference>
<dbReference type="AlphaFoldDB" id="A0A4V5NUA5"/>
<keyword evidence="3 6" id="KW-0479">Metal-binding</keyword>
<gene>
    <name evidence="8" type="ORF">E8M12_08235</name>
</gene>
<evidence type="ECO:0000313" key="9">
    <source>
        <dbReference type="Proteomes" id="UP000307999"/>
    </source>
</evidence>
<dbReference type="GO" id="GO:0009055">
    <property type="term" value="F:electron transfer activity"/>
    <property type="evidence" value="ECO:0007669"/>
    <property type="project" value="InterPro"/>
</dbReference>
<keyword evidence="1" id="KW-0813">Transport</keyword>
<dbReference type="GO" id="GO:0046872">
    <property type="term" value="F:metal ion binding"/>
    <property type="evidence" value="ECO:0007669"/>
    <property type="project" value="UniProtKB-KW"/>
</dbReference>
<dbReference type="PROSITE" id="PS51007">
    <property type="entry name" value="CYTC"/>
    <property type="match status" value="1"/>
</dbReference>
<organism evidence="8 9">
    <name type="scientific">Thalassotalea mangrovi</name>
    <dbReference type="NCBI Taxonomy" id="2572245"/>
    <lineage>
        <taxon>Bacteria</taxon>
        <taxon>Pseudomonadati</taxon>
        <taxon>Pseudomonadota</taxon>
        <taxon>Gammaproteobacteria</taxon>
        <taxon>Alteromonadales</taxon>
        <taxon>Colwelliaceae</taxon>
        <taxon>Thalassotalea</taxon>
    </lineage>
</organism>
<dbReference type="GO" id="GO:0020037">
    <property type="term" value="F:heme binding"/>
    <property type="evidence" value="ECO:0007669"/>
    <property type="project" value="InterPro"/>
</dbReference>
<evidence type="ECO:0000256" key="1">
    <source>
        <dbReference type="ARBA" id="ARBA00022448"/>
    </source>
</evidence>
<dbReference type="InterPro" id="IPR050597">
    <property type="entry name" value="Cytochrome_c_Oxidase_Subunit"/>
</dbReference>
<keyword evidence="2 6" id="KW-0349">Heme</keyword>
<dbReference type="PANTHER" id="PTHR33751">
    <property type="entry name" value="CBB3-TYPE CYTOCHROME C OXIDASE SUBUNIT FIXP"/>
    <property type="match status" value="1"/>
</dbReference>
<evidence type="ECO:0000256" key="6">
    <source>
        <dbReference type="PROSITE-ProRule" id="PRU00433"/>
    </source>
</evidence>
<evidence type="ECO:0000256" key="5">
    <source>
        <dbReference type="ARBA" id="ARBA00023004"/>
    </source>
</evidence>